<reference evidence="3 4" key="1">
    <citation type="submission" date="2018-03" db="EMBL/GenBank/DDBJ databases">
        <title>Draft Genome Sequences of the Obligatory Marine Myxobacteria Enhygromyxa salina SWB007.</title>
        <authorList>
            <person name="Poehlein A."/>
            <person name="Moghaddam J.A."/>
            <person name="Harms H."/>
            <person name="Alanjari M."/>
            <person name="Koenig G.M."/>
            <person name="Daniel R."/>
            <person name="Schaeberle T.F."/>
        </authorList>
    </citation>
    <scope>NUCLEOTIDE SEQUENCE [LARGE SCALE GENOMIC DNA]</scope>
    <source>
        <strain evidence="3 4">SWB007</strain>
    </source>
</reference>
<dbReference type="InterPro" id="IPR004843">
    <property type="entry name" value="Calcineurin-like_PHP"/>
</dbReference>
<comment type="caution">
    <text evidence="3">The sequence shown here is derived from an EMBL/GenBank/DDBJ whole genome shotgun (WGS) entry which is preliminary data.</text>
</comment>
<dbReference type="Proteomes" id="UP000238823">
    <property type="component" value="Unassembled WGS sequence"/>
</dbReference>
<proteinExistence type="predicted"/>
<dbReference type="SUPFAM" id="SSF56300">
    <property type="entry name" value="Metallo-dependent phosphatases"/>
    <property type="match status" value="1"/>
</dbReference>
<evidence type="ECO:0000259" key="2">
    <source>
        <dbReference type="Pfam" id="PF00149"/>
    </source>
</evidence>
<feature type="region of interest" description="Disordered" evidence="1">
    <location>
        <begin position="24"/>
        <end position="60"/>
    </location>
</feature>
<accession>A0A2S9Y7T1</accession>
<dbReference type="Gene3D" id="3.60.21.10">
    <property type="match status" value="1"/>
</dbReference>
<dbReference type="AlphaFoldDB" id="A0A2S9Y7T1"/>
<dbReference type="InterPro" id="IPR029052">
    <property type="entry name" value="Metallo-depent_PP-like"/>
</dbReference>
<dbReference type="GO" id="GO:0016787">
    <property type="term" value="F:hydrolase activity"/>
    <property type="evidence" value="ECO:0007669"/>
    <property type="project" value="InterPro"/>
</dbReference>
<evidence type="ECO:0000256" key="1">
    <source>
        <dbReference type="SAM" id="MobiDB-lite"/>
    </source>
</evidence>
<dbReference type="PROSITE" id="PS51257">
    <property type="entry name" value="PROKAR_LIPOPROTEIN"/>
    <property type="match status" value="1"/>
</dbReference>
<evidence type="ECO:0000313" key="3">
    <source>
        <dbReference type="EMBL" id="PRQ01159.1"/>
    </source>
</evidence>
<dbReference type="PANTHER" id="PTHR46546">
    <property type="entry name" value="SHEWANELLA-LIKE PROTEIN PHOSPHATASE 1"/>
    <property type="match status" value="1"/>
</dbReference>
<organism evidence="3 4">
    <name type="scientific">Enhygromyxa salina</name>
    <dbReference type="NCBI Taxonomy" id="215803"/>
    <lineage>
        <taxon>Bacteria</taxon>
        <taxon>Pseudomonadati</taxon>
        <taxon>Myxococcota</taxon>
        <taxon>Polyangia</taxon>
        <taxon>Nannocystales</taxon>
        <taxon>Nannocystaceae</taxon>
        <taxon>Enhygromyxa</taxon>
    </lineage>
</organism>
<gene>
    <name evidence="3" type="ORF">ENSA7_57640</name>
</gene>
<dbReference type="PANTHER" id="PTHR46546:SF4">
    <property type="entry name" value="SHEWANELLA-LIKE PROTEIN PHOSPHATASE 1"/>
    <property type="match status" value="1"/>
</dbReference>
<dbReference type="EMBL" id="PVNL01000117">
    <property type="protein sequence ID" value="PRQ01159.1"/>
    <property type="molecule type" value="Genomic_DNA"/>
</dbReference>
<feature type="domain" description="Calcineurin-like phosphoesterase" evidence="2">
    <location>
        <begin position="83"/>
        <end position="313"/>
    </location>
</feature>
<evidence type="ECO:0000313" key="4">
    <source>
        <dbReference type="Proteomes" id="UP000238823"/>
    </source>
</evidence>
<name>A0A2S9Y7T1_9BACT</name>
<sequence length="365" mass="38402">MNSYRSLSLVVSLSLPLGVGCERLAPPPAHEQHDAAPASAAAEPSAGEPAAAATEPAARPAGELAIEPGELPVTSDRYPAPARLVAVGDLHGDIAATRRALRLAGAIDQGDHWIGGELVVVQTGDQLDRGDDEQAILELLAKVQREAAAAGGAVHLLNGNHEFMNALGDLRYVTPGGFADFEDAPGVDTARPELAKIMAQAPEQARARVAAFWPGQPWAKELAKRNTIVVVGDSVFVHGGVTPTWAGQIETINNESRQWLAGERAEPPAAVVDSDGPVWTRRYSDGPDQADCEQLGQALKIIGVQRMVVGHTVHTEGVVSACDERVWMIDVGMANYYGGPVQVLDIQGEQVAVLSESRAIGEDAG</sequence>
<dbReference type="OrthoDB" id="7550081at2"/>
<feature type="compositionally biased region" description="Low complexity" evidence="1">
    <location>
        <begin position="35"/>
        <end position="60"/>
    </location>
</feature>
<dbReference type="Pfam" id="PF00149">
    <property type="entry name" value="Metallophos"/>
    <property type="match status" value="1"/>
</dbReference>
<protein>
    <submittedName>
        <fullName evidence="3">Calcineurin-like phosphoesterase</fullName>
    </submittedName>
</protein>